<dbReference type="GO" id="GO:0005829">
    <property type="term" value="C:cytosol"/>
    <property type="evidence" value="ECO:0007669"/>
    <property type="project" value="TreeGrafter"/>
</dbReference>
<comment type="caution">
    <text evidence="7">Lacks conserved residue(s) required for the propagation of feature annotation.</text>
</comment>
<keyword evidence="6 7" id="KW-0030">Aminoacyl-tRNA synthetase</keyword>
<accession>A0A0G1CCB9</accession>
<organism evidence="10 11">
    <name type="scientific">Candidatus Giovannonibacteria bacterium GW2011_GWF2_42_19</name>
    <dbReference type="NCBI Taxonomy" id="1618659"/>
    <lineage>
        <taxon>Bacteria</taxon>
        <taxon>Candidatus Giovannoniibacteriota</taxon>
    </lineage>
</organism>
<sequence length="434" mass="50077">MPKEIKTRFAPSPTGLLNFASVRTALFNYLFAKKNNGKFALRIEDTDKERSKKEFEDDIVSGLKWLKLDWDEFLRQSDRLDLYKKYLKKLVDDGYAFVSTEEEGARKEVIRFKNPGGRIHFDDLIRGRVEMDLTDLGNFVIAKDFNEPLYHVAVVVDDFETGITHVIRGEDHISNTPRQILIQRAIGAVQPIYAHLPLLLGKDKSKLSKRHGAEPLSAYREKGYITHAILNFAGLLGWHPVDEREILSLDELIGLFSIERVQKGGAVCDFEKLNWFNREYIKRLSLDELAAMAKEYISSDYYSGKYDLNKILSLARERMNNFSEINDQFDFVIQLPSFEKDLLRWKGKGGFKEIKKRLVTVLEILSETDKKEFSKETTERLIMPYAQKEGRGEVLWPLRVALSGKAASPSPFEIMDILGQEETILRIQKMIEIL</sequence>
<evidence type="ECO:0000256" key="7">
    <source>
        <dbReference type="HAMAP-Rule" id="MF_00022"/>
    </source>
</evidence>
<evidence type="ECO:0000256" key="4">
    <source>
        <dbReference type="ARBA" id="ARBA00022840"/>
    </source>
</evidence>
<dbReference type="InterPro" id="IPR020751">
    <property type="entry name" value="aa-tRNA-synth_I_codon-bd_sub2"/>
</dbReference>
<proteinExistence type="inferred from homology"/>
<dbReference type="HAMAP" id="MF_00022">
    <property type="entry name" value="Glu_tRNA_synth_type1"/>
    <property type="match status" value="1"/>
</dbReference>
<feature type="binding site" evidence="7">
    <location>
        <position position="209"/>
    </location>
    <ligand>
        <name>ATP</name>
        <dbReference type="ChEBI" id="CHEBI:30616"/>
    </ligand>
</feature>
<reference evidence="10 11" key="1">
    <citation type="journal article" date="2015" name="Nature">
        <title>rRNA introns, odd ribosomes, and small enigmatic genomes across a large radiation of phyla.</title>
        <authorList>
            <person name="Brown C.T."/>
            <person name="Hug L.A."/>
            <person name="Thomas B.C."/>
            <person name="Sharon I."/>
            <person name="Castelle C.J."/>
            <person name="Singh A."/>
            <person name="Wilkins M.J."/>
            <person name="Williams K.H."/>
            <person name="Banfield J.F."/>
        </authorList>
    </citation>
    <scope>NUCLEOTIDE SEQUENCE [LARGE SCALE GENOMIC DNA]</scope>
</reference>
<evidence type="ECO:0000259" key="9">
    <source>
        <dbReference type="Pfam" id="PF19269"/>
    </source>
</evidence>
<evidence type="ECO:0000256" key="2">
    <source>
        <dbReference type="ARBA" id="ARBA00022598"/>
    </source>
</evidence>
<dbReference type="GO" id="GO:0004818">
    <property type="term" value="F:glutamate-tRNA ligase activity"/>
    <property type="evidence" value="ECO:0007669"/>
    <property type="project" value="UniProtKB-UniRule"/>
</dbReference>
<keyword evidence="7" id="KW-0963">Cytoplasm</keyword>
<comment type="catalytic activity">
    <reaction evidence="7">
        <text>tRNA(Glu) + L-glutamate + ATP = L-glutamyl-tRNA(Glu) + AMP + diphosphate</text>
        <dbReference type="Rhea" id="RHEA:23540"/>
        <dbReference type="Rhea" id="RHEA-COMP:9663"/>
        <dbReference type="Rhea" id="RHEA-COMP:9680"/>
        <dbReference type="ChEBI" id="CHEBI:29985"/>
        <dbReference type="ChEBI" id="CHEBI:30616"/>
        <dbReference type="ChEBI" id="CHEBI:33019"/>
        <dbReference type="ChEBI" id="CHEBI:78442"/>
        <dbReference type="ChEBI" id="CHEBI:78520"/>
        <dbReference type="ChEBI" id="CHEBI:456215"/>
        <dbReference type="EC" id="6.1.1.17"/>
    </reaction>
</comment>
<comment type="subunit">
    <text evidence="7">Monomer.</text>
</comment>
<dbReference type="Pfam" id="PF00749">
    <property type="entry name" value="tRNA-synt_1c"/>
    <property type="match status" value="2"/>
</dbReference>
<evidence type="ECO:0000256" key="1">
    <source>
        <dbReference type="ARBA" id="ARBA00007894"/>
    </source>
</evidence>
<keyword evidence="2 7" id="KW-0436">Ligase</keyword>
<dbReference type="InterPro" id="IPR033910">
    <property type="entry name" value="GluRS_core"/>
</dbReference>
<evidence type="ECO:0000256" key="6">
    <source>
        <dbReference type="ARBA" id="ARBA00023146"/>
    </source>
</evidence>
<dbReference type="InterPro" id="IPR020058">
    <property type="entry name" value="Glu/Gln-tRNA-synth_Ib_cat-dom"/>
</dbReference>
<dbReference type="InterPro" id="IPR045462">
    <property type="entry name" value="aa-tRNA-synth_I_cd-bd"/>
</dbReference>
<dbReference type="STRING" id="1618659.UV11_C0017G0007"/>
<comment type="subcellular location">
    <subcellularLocation>
        <location evidence="7">Cytoplasm</location>
    </subcellularLocation>
</comment>
<dbReference type="PRINTS" id="PR00987">
    <property type="entry name" value="TRNASYNTHGLU"/>
</dbReference>
<feature type="domain" description="Glutamyl/glutaminyl-tRNA synthetase class Ib catalytic" evidence="8">
    <location>
        <begin position="104"/>
        <end position="275"/>
    </location>
</feature>
<feature type="domain" description="Glutamyl/glutaminyl-tRNA synthetase class Ib catalytic" evidence="8">
    <location>
        <begin position="4"/>
        <end position="101"/>
    </location>
</feature>
<keyword evidence="4 7" id="KW-0067">ATP-binding</keyword>
<gene>
    <name evidence="7" type="primary">gltX</name>
    <name evidence="10" type="ORF">UV11_C0017G0007</name>
</gene>
<dbReference type="AlphaFoldDB" id="A0A0G1CCB9"/>
<comment type="function">
    <text evidence="7">Catalyzes the attachment of glutamate to tRNA(Glu) in a two-step reaction: glutamate is first activated by ATP to form Glu-AMP and then transferred to the acceptor end of tRNA(Glu).</text>
</comment>
<dbReference type="Gene3D" id="1.10.10.350">
    <property type="match status" value="1"/>
</dbReference>
<evidence type="ECO:0000256" key="3">
    <source>
        <dbReference type="ARBA" id="ARBA00022741"/>
    </source>
</evidence>
<dbReference type="PANTHER" id="PTHR43311:SF2">
    <property type="entry name" value="GLUTAMATE--TRNA LIGASE, MITOCHONDRIAL-RELATED"/>
    <property type="match status" value="1"/>
</dbReference>
<dbReference type="GO" id="GO:0000049">
    <property type="term" value="F:tRNA binding"/>
    <property type="evidence" value="ECO:0007669"/>
    <property type="project" value="InterPro"/>
</dbReference>
<evidence type="ECO:0000259" key="8">
    <source>
        <dbReference type="Pfam" id="PF00749"/>
    </source>
</evidence>
<dbReference type="SUPFAM" id="SSF52374">
    <property type="entry name" value="Nucleotidylyl transferase"/>
    <property type="match status" value="1"/>
</dbReference>
<feature type="short sequence motif" description="'KMSKS' region" evidence="7">
    <location>
        <begin position="206"/>
        <end position="210"/>
    </location>
</feature>
<dbReference type="InterPro" id="IPR004527">
    <property type="entry name" value="Glu-tRNA-ligase_bac/mito"/>
</dbReference>
<dbReference type="GO" id="GO:0008270">
    <property type="term" value="F:zinc ion binding"/>
    <property type="evidence" value="ECO:0007669"/>
    <property type="project" value="InterPro"/>
</dbReference>
<dbReference type="InterPro" id="IPR014729">
    <property type="entry name" value="Rossmann-like_a/b/a_fold"/>
</dbReference>
<dbReference type="CDD" id="cd00808">
    <property type="entry name" value="GluRS_core"/>
    <property type="match status" value="1"/>
</dbReference>
<keyword evidence="5 7" id="KW-0648">Protein biosynthesis</keyword>
<comment type="caution">
    <text evidence="10">The sequence shown here is derived from an EMBL/GenBank/DDBJ whole genome shotgun (WGS) entry which is preliminary data.</text>
</comment>
<protein>
    <recommendedName>
        <fullName evidence="7">Glutamate--tRNA ligase</fullName>
        <ecNumber evidence="7">6.1.1.17</ecNumber>
    </recommendedName>
    <alternativeName>
        <fullName evidence="7">Glutamyl-tRNA synthetase</fullName>
        <shortName evidence="7">GluRS</shortName>
    </alternativeName>
</protein>
<evidence type="ECO:0000256" key="5">
    <source>
        <dbReference type="ARBA" id="ARBA00022917"/>
    </source>
</evidence>
<comment type="similarity">
    <text evidence="1 7">Belongs to the class-I aminoacyl-tRNA synthetase family. Glutamate--tRNA ligase type 1 subfamily.</text>
</comment>
<dbReference type="InterPro" id="IPR000924">
    <property type="entry name" value="Glu/Gln-tRNA-synth"/>
</dbReference>
<name>A0A0G1CCB9_9BACT</name>
<dbReference type="SUPFAM" id="SSF48163">
    <property type="entry name" value="An anticodon-binding domain of class I aminoacyl-tRNA synthetases"/>
    <property type="match status" value="1"/>
</dbReference>
<dbReference type="PANTHER" id="PTHR43311">
    <property type="entry name" value="GLUTAMATE--TRNA LIGASE"/>
    <property type="match status" value="1"/>
</dbReference>
<dbReference type="EC" id="6.1.1.17" evidence="7"/>
<dbReference type="Gene3D" id="3.40.50.620">
    <property type="entry name" value="HUPs"/>
    <property type="match status" value="2"/>
</dbReference>
<dbReference type="InterPro" id="IPR049940">
    <property type="entry name" value="GluQ/Sye"/>
</dbReference>
<feature type="domain" description="Aminoacyl-tRNA synthetase class I anticodon-binding" evidence="9">
    <location>
        <begin position="288"/>
        <end position="431"/>
    </location>
</feature>
<dbReference type="EMBL" id="LCDF01000017">
    <property type="protein sequence ID" value="KKS47283.1"/>
    <property type="molecule type" value="Genomic_DNA"/>
</dbReference>
<dbReference type="Proteomes" id="UP000034036">
    <property type="component" value="Unassembled WGS sequence"/>
</dbReference>
<keyword evidence="3 7" id="KW-0547">Nucleotide-binding</keyword>
<dbReference type="InterPro" id="IPR008925">
    <property type="entry name" value="aa_tRNA-synth_I_cd-bd_sf"/>
</dbReference>
<dbReference type="GO" id="GO:0005524">
    <property type="term" value="F:ATP binding"/>
    <property type="evidence" value="ECO:0007669"/>
    <property type="project" value="UniProtKB-UniRule"/>
</dbReference>
<evidence type="ECO:0000313" key="11">
    <source>
        <dbReference type="Proteomes" id="UP000034036"/>
    </source>
</evidence>
<evidence type="ECO:0000313" key="10">
    <source>
        <dbReference type="EMBL" id="KKS47283.1"/>
    </source>
</evidence>
<dbReference type="Pfam" id="PF19269">
    <property type="entry name" value="Anticodon_2"/>
    <property type="match status" value="1"/>
</dbReference>
<dbReference type="GO" id="GO:0006424">
    <property type="term" value="P:glutamyl-tRNA aminoacylation"/>
    <property type="evidence" value="ECO:0007669"/>
    <property type="project" value="UniProtKB-UniRule"/>
</dbReference>